<protein>
    <submittedName>
        <fullName evidence="1">Uncharacterized protein</fullName>
    </submittedName>
</protein>
<accession>A0ABR5CGN2</accession>
<dbReference type="EMBL" id="JYFC01000002">
    <property type="protein sequence ID" value="KJC64779.1"/>
    <property type="molecule type" value="Genomic_DNA"/>
</dbReference>
<dbReference type="Proteomes" id="UP000032503">
    <property type="component" value="Unassembled WGS sequence"/>
</dbReference>
<sequence length="68" mass="7583">MGDGVRIDAYRRFLREAVGLTAIDRIDLVLPLTEAYQADYPDLLADRNTDVEGYLQPLSGKTTLDLVV</sequence>
<comment type="caution">
    <text evidence="1">The sequence shown here is derived from an EMBL/GenBank/DDBJ whole genome shotgun (WGS) entry which is preliminary data.</text>
</comment>
<gene>
    <name evidence="1" type="ORF">TZ00_03565</name>
</gene>
<evidence type="ECO:0000313" key="2">
    <source>
        <dbReference type="Proteomes" id="UP000032503"/>
    </source>
</evidence>
<dbReference type="RefSeq" id="WP_044439431.1">
    <property type="nucleotide sequence ID" value="NZ_JYFC01000002.1"/>
</dbReference>
<organism evidence="1 2">
    <name type="scientific">Agreia bicolorata</name>
    <dbReference type="NCBI Taxonomy" id="110935"/>
    <lineage>
        <taxon>Bacteria</taxon>
        <taxon>Bacillati</taxon>
        <taxon>Actinomycetota</taxon>
        <taxon>Actinomycetes</taxon>
        <taxon>Micrococcales</taxon>
        <taxon>Microbacteriaceae</taxon>
        <taxon>Agreia</taxon>
    </lineage>
</organism>
<keyword evidence="2" id="KW-1185">Reference proteome</keyword>
<evidence type="ECO:0000313" key="1">
    <source>
        <dbReference type="EMBL" id="KJC64779.1"/>
    </source>
</evidence>
<proteinExistence type="predicted"/>
<name>A0ABR5CGN2_9MICO</name>
<reference evidence="1 2" key="1">
    <citation type="journal article" date="2001" name="Int. J. Syst. Evol. Microbiol.">
        <title>Agreia bicolorata gen. nov., sp. nov., to accommodate actinobacteria isolated from narrow reed grass infected by the nematode Heteroanguina graminophila.</title>
        <authorList>
            <person name="Evtushenko L.I."/>
            <person name="Dorofeeva L.V."/>
            <person name="Dobrovolskaya T.G."/>
            <person name="Streshinskaya G.M."/>
            <person name="Subbotin S.A."/>
            <person name="Tiedje J.M."/>
        </authorList>
    </citation>
    <scope>NUCLEOTIDE SEQUENCE [LARGE SCALE GENOMIC DNA]</scope>
    <source>
        <strain evidence="1 2">VKM Ac-1804</strain>
    </source>
</reference>